<keyword evidence="7" id="KW-1185">Reference proteome</keyword>
<comment type="similarity">
    <text evidence="1">Belongs to the WD repeat DCAF10 family.</text>
</comment>
<feature type="compositionally biased region" description="Low complexity" evidence="5">
    <location>
        <begin position="367"/>
        <end position="379"/>
    </location>
</feature>
<dbReference type="InterPro" id="IPR036322">
    <property type="entry name" value="WD40_repeat_dom_sf"/>
</dbReference>
<dbReference type="InterPro" id="IPR039085">
    <property type="entry name" value="DCA10"/>
</dbReference>
<dbReference type="InterPro" id="IPR019775">
    <property type="entry name" value="WD40_repeat_CS"/>
</dbReference>
<dbReference type="Gene3D" id="2.130.10.10">
    <property type="entry name" value="YVTN repeat-like/Quinoprotein amine dehydrogenase"/>
    <property type="match status" value="1"/>
</dbReference>
<dbReference type="EMBL" id="CAJHJT010000001">
    <property type="protein sequence ID" value="CAD6992334.1"/>
    <property type="molecule type" value="Genomic_DNA"/>
</dbReference>
<feature type="compositionally biased region" description="Basic and acidic residues" evidence="5">
    <location>
        <begin position="321"/>
        <end position="342"/>
    </location>
</feature>
<dbReference type="AlphaFoldDB" id="A0A811TZR9"/>
<name>A0A811TZR9_CERCA</name>
<dbReference type="SMART" id="SM00320">
    <property type="entry name" value="WD40"/>
    <property type="match status" value="5"/>
</dbReference>
<dbReference type="PROSITE" id="PS50294">
    <property type="entry name" value="WD_REPEATS_REGION"/>
    <property type="match status" value="2"/>
</dbReference>
<sequence length="588" mass="66814">MSFQSWLIQRENGLLRSLGDQDFILPRLYKSMRPLYIWNDKGTGGARTSGRTNVGGVFNLEFSPEGNVLLGACEKKAIAIFDVIRRQIVKRVMNAHTSSVNCIKFLNDKHFATCSDDNTVALWDLRYLKAKMRSLQGHSNWVKSIEYSKKDNLLVTSSFDGCIFTWDINSYTEQGLIYQKVFHANGLMRTRLTPDCSKLIMSTSGGYLIVIHDLDLTTLHKDLCGFRPVVYRLMQMGKQFIPQAAKFEHVFSKNQKKNRVEFVSDFPTDNDAEVILALEIHPKGYCYVSRNISYDGKTEWLTVHDLEEEAEDITECGKKHCEDVSRRKRKREADTDKEETDRPGNSNSTPANSRQPQPANLVSNEPTSSTSSAARTRNTTVPTFVPDVWAAEVTVHDRYLRLPHEPDQSLINAYNFVYAISSGVLPTLNHNNGSHDESSSSSDESIFNLAATPAERARQISELKSKFSKKYPDRKMYHNPKKLTYYTKELNKEKGFIKEPCFSSDGRIICSPYGNGVRFLGFSNECSVYPYRRNHTLSQSDRNAQPLSEILKITAHSDVVLSTKFSPREPLLVTGCRSGKVVWYQPKL</sequence>
<dbReference type="GO" id="GO:0080008">
    <property type="term" value="C:Cul4-RING E3 ubiquitin ligase complex"/>
    <property type="evidence" value="ECO:0007669"/>
    <property type="project" value="TreeGrafter"/>
</dbReference>
<evidence type="ECO:0000256" key="5">
    <source>
        <dbReference type="SAM" id="MobiDB-lite"/>
    </source>
</evidence>
<dbReference type="PROSITE" id="PS50082">
    <property type="entry name" value="WD_REPEATS_2"/>
    <property type="match status" value="2"/>
</dbReference>
<dbReference type="Pfam" id="PF00400">
    <property type="entry name" value="WD40"/>
    <property type="match status" value="3"/>
</dbReference>
<evidence type="ECO:0000313" key="6">
    <source>
        <dbReference type="EMBL" id="CAD6992334.1"/>
    </source>
</evidence>
<accession>A0A811TZR9</accession>
<dbReference type="InterPro" id="IPR001680">
    <property type="entry name" value="WD40_rpt"/>
</dbReference>
<dbReference type="PROSITE" id="PS00678">
    <property type="entry name" value="WD_REPEATS_1"/>
    <property type="match status" value="1"/>
</dbReference>
<keyword evidence="2 4" id="KW-0853">WD repeat</keyword>
<evidence type="ECO:0000256" key="4">
    <source>
        <dbReference type="PROSITE-ProRule" id="PRU00221"/>
    </source>
</evidence>
<dbReference type="PANTHER" id="PTHR14588:SF2">
    <property type="entry name" value="DDB1- AND CUL4-ASSOCIATED FACTOR 10"/>
    <property type="match status" value="1"/>
</dbReference>
<comment type="caution">
    <text evidence="6">The sequence shown here is derived from an EMBL/GenBank/DDBJ whole genome shotgun (WGS) entry which is preliminary data.</text>
</comment>
<protein>
    <submittedName>
        <fullName evidence="6">(Mediterranean fruit fly) hypothetical protein</fullName>
    </submittedName>
</protein>
<reference evidence="6" key="1">
    <citation type="submission" date="2020-11" db="EMBL/GenBank/DDBJ databases">
        <authorList>
            <person name="Whitehead M."/>
        </authorList>
    </citation>
    <scope>NUCLEOTIDE SEQUENCE</scope>
    <source>
        <strain evidence="6">EGII</strain>
    </source>
</reference>
<dbReference type="PANTHER" id="PTHR14588">
    <property type="entry name" value="DDB1- AND CUL4-ASSOCIATED FACTOR 10"/>
    <property type="match status" value="1"/>
</dbReference>
<evidence type="ECO:0000256" key="3">
    <source>
        <dbReference type="ARBA" id="ARBA00022737"/>
    </source>
</evidence>
<dbReference type="FunFam" id="2.130.10.10:FF:000661">
    <property type="entry name" value="Uncharacterized protein, isoform A"/>
    <property type="match status" value="1"/>
</dbReference>
<dbReference type="Proteomes" id="UP000606786">
    <property type="component" value="Unassembled WGS sequence"/>
</dbReference>
<dbReference type="SUPFAM" id="SSF50978">
    <property type="entry name" value="WD40 repeat-like"/>
    <property type="match status" value="1"/>
</dbReference>
<evidence type="ECO:0000256" key="1">
    <source>
        <dbReference type="ARBA" id="ARBA00005903"/>
    </source>
</evidence>
<evidence type="ECO:0000313" key="7">
    <source>
        <dbReference type="Proteomes" id="UP000606786"/>
    </source>
</evidence>
<gene>
    <name evidence="6" type="ORF">CCAP1982_LOCUS1198</name>
</gene>
<feature type="repeat" description="WD" evidence="4">
    <location>
        <begin position="135"/>
        <end position="170"/>
    </location>
</feature>
<proteinExistence type="inferred from homology"/>
<dbReference type="InterPro" id="IPR015943">
    <property type="entry name" value="WD40/YVTN_repeat-like_dom_sf"/>
</dbReference>
<feature type="repeat" description="WD" evidence="4">
    <location>
        <begin position="93"/>
        <end position="126"/>
    </location>
</feature>
<feature type="compositionally biased region" description="Polar residues" evidence="5">
    <location>
        <begin position="343"/>
        <end position="366"/>
    </location>
</feature>
<keyword evidence="3" id="KW-0677">Repeat</keyword>
<organism evidence="6 7">
    <name type="scientific">Ceratitis capitata</name>
    <name type="common">Mediterranean fruit fly</name>
    <name type="synonym">Tephritis capitata</name>
    <dbReference type="NCBI Taxonomy" id="7213"/>
    <lineage>
        <taxon>Eukaryota</taxon>
        <taxon>Metazoa</taxon>
        <taxon>Ecdysozoa</taxon>
        <taxon>Arthropoda</taxon>
        <taxon>Hexapoda</taxon>
        <taxon>Insecta</taxon>
        <taxon>Pterygota</taxon>
        <taxon>Neoptera</taxon>
        <taxon>Endopterygota</taxon>
        <taxon>Diptera</taxon>
        <taxon>Brachycera</taxon>
        <taxon>Muscomorpha</taxon>
        <taxon>Tephritoidea</taxon>
        <taxon>Tephritidae</taxon>
        <taxon>Ceratitis</taxon>
        <taxon>Ceratitis</taxon>
    </lineage>
</organism>
<dbReference type="OrthoDB" id="20669at2759"/>
<evidence type="ECO:0000256" key="2">
    <source>
        <dbReference type="ARBA" id="ARBA00022574"/>
    </source>
</evidence>
<feature type="region of interest" description="Disordered" evidence="5">
    <location>
        <begin position="321"/>
        <end position="379"/>
    </location>
</feature>